<dbReference type="InParanoid" id="G4TVN6"/>
<comment type="subcellular location">
    <subcellularLocation>
        <location evidence="1">Membrane</location>
        <topology evidence="1">Multi-pass membrane protein</topology>
    </subcellularLocation>
</comment>
<protein>
    <submittedName>
        <fullName evidence="15">Probable ERG4-sterol C-24 reductase</fullName>
    </submittedName>
</protein>
<name>G4TVN6_SERID</name>
<keyword evidence="4 14" id="KW-0812">Transmembrane</keyword>
<dbReference type="GO" id="GO:0000246">
    <property type="term" value="F:Delta24(24-1) sterol reductase activity"/>
    <property type="evidence" value="ECO:0007669"/>
    <property type="project" value="TreeGrafter"/>
</dbReference>
<evidence type="ECO:0000256" key="7">
    <source>
        <dbReference type="ARBA" id="ARBA00022989"/>
    </source>
</evidence>
<evidence type="ECO:0000256" key="10">
    <source>
        <dbReference type="ARBA" id="ARBA00023098"/>
    </source>
</evidence>
<keyword evidence="10" id="KW-0443">Lipid metabolism</keyword>
<evidence type="ECO:0000313" key="16">
    <source>
        <dbReference type="Proteomes" id="UP000007148"/>
    </source>
</evidence>
<dbReference type="AlphaFoldDB" id="G4TVN6"/>
<evidence type="ECO:0000313" key="15">
    <source>
        <dbReference type="EMBL" id="CCA75379.1"/>
    </source>
</evidence>
<dbReference type="PANTHER" id="PTHR21257">
    <property type="entry name" value="DELTA(14)-STEROL REDUCTASE"/>
    <property type="match status" value="1"/>
</dbReference>
<keyword evidence="8" id="KW-0560">Oxidoreductase</keyword>
<gene>
    <name evidence="15" type="ORF">PIIN_09363</name>
</gene>
<dbReference type="HOGENOM" id="CLU_1670071_0_0_1"/>
<keyword evidence="5" id="KW-0521">NADP</keyword>
<evidence type="ECO:0000256" key="2">
    <source>
        <dbReference type="ARBA" id="ARBA00005402"/>
    </source>
</evidence>
<evidence type="ECO:0000256" key="9">
    <source>
        <dbReference type="ARBA" id="ARBA00023011"/>
    </source>
</evidence>
<evidence type="ECO:0000256" key="3">
    <source>
        <dbReference type="ARBA" id="ARBA00022516"/>
    </source>
</evidence>
<evidence type="ECO:0000256" key="12">
    <source>
        <dbReference type="ARBA" id="ARBA00023166"/>
    </source>
</evidence>
<keyword evidence="7 14" id="KW-1133">Transmembrane helix</keyword>
<organism evidence="15 16">
    <name type="scientific">Serendipita indica (strain DSM 11827)</name>
    <name type="common">Root endophyte fungus</name>
    <name type="synonym">Piriformospora indica</name>
    <dbReference type="NCBI Taxonomy" id="1109443"/>
    <lineage>
        <taxon>Eukaryota</taxon>
        <taxon>Fungi</taxon>
        <taxon>Dikarya</taxon>
        <taxon>Basidiomycota</taxon>
        <taxon>Agaricomycotina</taxon>
        <taxon>Agaricomycetes</taxon>
        <taxon>Sebacinales</taxon>
        <taxon>Serendipitaceae</taxon>
        <taxon>Serendipita</taxon>
    </lineage>
</organism>
<evidence type="ECO:0000256" key="13">
    <source>
        <dbReference type="ARBA" id="ARBA00023221"/>
    </source>
</evidence>
<keyword evidence="9" id="KW-0756">Sterol biosynthesis</keyword>
<dbReference type="OrthoDB" id="5326588at2759"/>
<dbReference type="STRING" id="1109443.G4TVN6"/>
<dbReference type="Proteomes" id="UP000007148">
    <property type="component" value="Unassembled WGS sequence"/>
</dbReference>
<evidence type="ECO:0000256" key="8">
    <source>
        <dbReference type="ARBA" id="ARBA00023002"/>
    </source>
</evidence>
<keyword evidence="13" id="KW-0753">Steroid metabolism</keyword>
<keyword evidence="6" id="KW-0752">Steroid biosynthesis</keyword>
<keyword evidence="3" id="KW-0444">Lipid biosynthesis</keyword>
<sequence length="158" mass="18045">MEAPTKRAPDETTALIPHGIIKTTAKGKERDKAMDQHQYYEFGGPWGVTAMMLFFPVLMYYFWICLWFYDGQLTHPHSLNDVVPFIQRMWGHVKKDAAPTPYTFAIYTGLMAFELALAFVMPGYEQQGLPVPSLNYKTLTYHCNALSSFYATLFTVAP</sequence>
<accession>G4TVN6</accession>
<dbReference type="EMBL" id="CAFZ01000440">
    <property type="protein sequence ID" value="CCA75379.1"/>
    <property type="molecule type" value="Genomic_DNA"/>
</dbReference>
<evidence type="ECO:0000256" key="6">
    <source>
        <dbReference type="ARBA" id="ARBA00022955"/>
    </source>
</evidence>
<reference evidence="15 16" key="1">
    <citation type="journal article" date="2011" name="PLoS Pathog.">
        <title>Endophytic Life Strategies Decoded by Genome and Transcriptome Analyses of the Mutualistic Root Symbiont Piriformospora indica.</title>
        <authorList>
            <person name="Zuccaro A."/>
            <person name="Lahrmann U."/>
            <person name="Guldener U."/>
            <person name="Langen G."/>
            <person name="Pfiffi S."/>
            <person name="Biedenkopf D."/>
            <person name="Wong P."/>
            <person name="Samans B."/>
            <person name="Grimm C."/>
            <person name="Basiewicz M."/>
            <person name="Murat C."/>
            <person name="Martin F."/>
            <person name="Kogel K.H."/>
        </authorList>
    </citation>
    <scope>NUCLEOTIDE SEQUENCE [LARGE SCALE GENOMIC DNA]</scope>
    <source>
        <strain evidence="15 16">DSM 11827</strain>
    </source>
</reference>
<evidence type="ECO:0000256" key="5">
    <source>
        <dbReference type="ARBA" id="ARBA00022857"/>
    </source>
</evidence>
<dbReference type="PANTHER" id="PTHR21257:SF31">
    <property type="entry name" value="DELTA(24(24(1)))-STEROL REDUCTASE ERG4"/>
    <property type="match status" value="1"/>
</dbReference>
<dbReference type="Pfam" id="PF01222">
    <property type="entry name" value="ERG4_ERG24"/>
    <property type="match status" value="1"/>
</dbReference>
<proteinExistence type="inferred from homology"/>
<keyword evidence="11 14" id="KW-0472">Membrane</keyword>
<feature type="transmembrane region" description="Helical" evidence="14">
    <location>
        <begin position="46"/>
        <end position="69"/>
    </location>
</feature>
<feature type="transmembrane region" description="Helical" evidence="14">
    <location>
        <begin position="104"/>
        <end position="124"/>
    </location>
</feature>
<dbReference type="GO" id="GO:0006696">
    <property type="term" value="P:ergosterol biosynthetic process"/>
    <property type="evidence" value="ECO:0007669"/>
    <property type="project" value="TreeGrafter"/>
</dbReference>
<comment type="similarity">
    <text evidence="2">Belongs to the ERG4/ERG24 family.</text>
</comment>
<dbReference type="GO" id="GO:0005789">
    <property type="term" value="C:endoplasmic reticulum membrane"/>
    <property type="evidence" value="ECO:0007669"/>
    <property type="project" value="TreeGrafter"/>
</dbReference>
<dbReference type="eggNOG" id="KOG1435">
    <property type="taxonomic scope" value="Eukaryota"/>
</dbReference>
<evidence type="ECO:0000256" key="4">
    <source>
        <dbReference type="ARBA" id="ARBA00022692"/>
    </source>
</evidence>
<evidence type="ECO:0000256" key="14">
    <source>
        <dbReference type="SAM" id="Phobius"/>
    </source>
</evidence>
<dbReference type="InterPro" id="IPR001171">
    <property type="entry name" value="ERG24_DHCR-like"/>
</dbReference>
<evidence type="ECO:0000256" key="1">
    <source>
        <dbReference type="ARBA" id="ARBA00004141"/>
    </source>
</evidence>
<keyword evidence="12" id="KW-1207">Sterol metabolism</keyword>
<evidence type="ECO:0000256" key="11">
    <source>
        <dbReference type="ARBA" id="ARBA00023136"/>
    </source>
</evidence>
<comment type="caution">
    <text evidence="15">The sequence shown here is derived from an EMBL/GenBank/DDBJ whole genome shotgun (WGS) entry which is preliminary data.</text>
</comment>
<keyword evidence="16" id="KW-1185">Reference proteome</keyword>